<protein>
    <submittedName>
        <fullName evidence="2">Helix-turn-helix domain-containing protein</fullName>
    </submittedName>
</protein>
<keyword evidence="3" id="KW-1185">Reference proteome</keyword>
<evidence type="ECO:0000313" key="3">
    <source>
        <dbReference type="Proteomes" id="UP001597506"/>
    </source>
</evidence>
<dbReference type="PROSITE" id="PS50943">
    <property type="entry name" value="HTH_CROC1"/>
    <property type="match status" value="1"/>
</dbReference>
<dbReference type="SUPFAM" id="SSF47413">
    <property type="entry name" value="lambda repressor-like DNA-binding domains"/>
    <property type="match status" value="1"/>
</dbReference>
<dbReference type="Gene3D" id="1.10.260.40">
    <property type="entry name" value="lambda repressor-like DNA-binding domains"/>
    <property type="match status" value="1"/>
</dbReference>
<gene>
    <name evidence="2" type="ORF">ACFSUL_07690</name>
</gene>
<dbReference type="Pfam" id="PF01381">
    <property type="entry name" value="HTH_3"/>
    <property type="match status" value="1"/>
</dbReference>
<accession>A0ABW5RPN1</accession>
<dbReference type="EMBL" id="JBHUMF010000015">
    <property type="protein sequence ID" value="MFD2680638.1"/>
    <property type="molecule type" value="Genomic_DNA"/>
</dbReference>
<reference evidence="3" key="1">
    <citation type="journal article" date="2019" name="Int. J. Syst. Evol. Microbiol.">
        <title>The Global Catalogue of Microorganisms (GCM) 10K type strain sequencing project: providing services to taxonomists for standard genome sequencing and annotation.</title>
        <authorList>
            <consortium name="The Broad Institute Genomics Platform"/>
            <consortium name="The Broad Institute Genome Sequencing Center for Infectious Disease"/>
            <person name="Wu L."/>
            <person name="Ma J."/>
        </authorList>
    </citation>
    <scope>NUCLEOTIDE SEQUENCE [LARGE SCALE GENOMIC DNA]</scope>
    <source>
        <strain evidence="3">KCTC 3913</strain>
    </source>
</reference>
<proteinExistence type="predicted"/>
<dbReference type="InterPro" id="IPR001387">
    <property type="entry name" value="Cro/C1-type_HTH"/>
</dbReference>
<dbReference type="Proteomes" id="UP001597506">
    <property type="component" value="Unassembled WGS sequence"/>
</dbReference>
<feature type="domain" description="HTH cro/C1-type" evidence="1">
    <location>
        <begin position="20"/>
        <end position="60"/>
    </location>
</feature>
<name>A0ABW5RPN1_9BACI</name>
<comment type="caution">
    <text evidence="2">The sequence shown here is derived from an EMBL/GenBank/DDBJ whole genome shotgun (WGS) entry which is preliminary data.</text>
</comment>
<organism evidence="2 3">
    <name type="scientific">Bacillus seohaeanensis</name>
    <dbReference type="NCBI Taxonomy" id="284580"/>
    <lineage>
        <taxon>Bacteria</taxon>
        <taxon>Bacillati</taxon>
        <taxon>Bacillota</taxon>
        <taxon>Bacilli</taxon>
        <taxon>Bacillales</taxon>
        <taxon>Bacillaceae</taxon>
        <taxon>Bacillus</taxon>
    </lineage>
</organism>
<dbReference type="InterPro" id="IPR010982">
    <property type="entry name" value="Lambda_DNA-bd_dom_sf"/>
</dbReference>
<dbReference type="RefSeq" id="WP_377934188.1">
    <property type="nucleotide sequence ID" value="NZ_JBHUMF010000015.1"/>
</dbReference>
<dbReference type="CDD" id="cd00093">
    <property type="entry name" value="HTH_XRE"/>
    <property type="match status" value="1"/>
</dbReference>
<sequence>MRYKCRLKTILADLDIRHGEFADILGIDKSTISAIINNKSLPSFDTLYAIIEELTKIDPSIKLSDIWKKV</sequence>
<evidence type="ECO:0000259" key="1">
    <source>
        <dbReference type="PROSITE" id="PS50943"/>
    </source>
</evidence>
<evidence type="ECO:0000313" key="2">
    <source>
        <dbReference type="EMBL" id="MFD2680638.1"/>
    </source>
</evidence>
<dbReference type="SMART" id="SM00530">
    <property type="entry name" value="HTH_XRE"/>
    <property type="match status" value="1"/>
</dbReference>